<keyword evidence="2 6" id="KW-0645">Protease</keyword>
<dbReference type="GO" id="GO:0004252">
    <property type="term" value="F:serine-type endopeptidase activity"/>
    <property type="evidence" value="ECO:0007669"/>
    <property type="project" value="UniProtKB-UniRule"/>
</dbReference>
<reference evidence="10" key="1">
    <citation type="submission" date="2021-01" db="EMBL/GenBank/DDBJ databases">
        <title>Whole genome shotgun sequence of Virgisporangium aliadipatigenens NBRC 105644.</title>
        <authorList>
            <person name="Komaki H."/>
            <person name="Tamura T."/>
        </authorList>
    </citation>
    <scope>NUCLEOTIDE SEQUENCE</scope>
    <source>
        <strain evidence="10">NBRC 105644</strain>
    </source>
</reference>
<organism evidence="10 11">
    <name type="scientific">Virgisporangium aliadipatigenens</name>
    <dbReference type="NCBI Taxonomy" id="741659"/>
    <lineage>
        <taxon>Bacteria</taxon>
        <taxon>Bacillati</taxon>
        <taxon>Actinomycetota</taxon>
        <taxon>Actinomycetes</taxon>
        <taxon>Micromonosporales</taxon>
        <taxon>Micromonosporaceae</taxon>
        <taxon>Virgisporangium</taxon>
    </lineage>
</organism>
<evidence type="ECO:0000256" key="2">
    <source>
        <dbReference type="ARBA" id="ARBA00022670"/>
    </source>
</evidence>
<evidence type="ECO:0000256" key="8">
    <source>
        <dbReference type="SAM" id="SignalP"/>
    </source>
</evidence>
<evidence type="ECO:0000256" key="5">
    <source>
        <dbReference type="PIRSR" id="PIRSR615500-1"/>
    </source>
</evidence>
<dbReference type="InterPro" id="IPR015500">
    <property type="entry name" value="Peptidase_S8_subtilisin-rel"/>
</dbReference>
<dbReference type="InterPro" id="IPR022398">
    <property type="entry name" value="Peptidase_S8_His-AS"/>
</dbReference>
<dbReference type="InterPro" id="IPR036852">
    <property type="entry name" value="Peptidase_S8/S53_dom_sf"/>
</dbReference>
<dbReference type="PROSITE" id="PS00138">
    <property type="entry name" value="SUBTILASE_SER"/>
    <property type="match status" value="1"/>
</dbReference>
<evidence type="ECO:0000259" key="9">
    <source>
        <dbReference type="Pfam" id="PF00082"/>
    </source>
</evidence>
<evidence type="ECO:0000256" key="7">
    <source>
        <dbReference type="RuleBase" id="RU003355"/>
    </source>
</evidence>
<evidence type="ECO:0000256" key="4">
    <source>
        <dbReference type="ARBA" id="ARBA00022825"/>
    </source>
</evidence>
<dbReference type="InterPro" id="IPR051048">
    <property type="entry name" value="Peptidase_S8/S53_subtilisin"/>
</dbReference>
<keyword evidence="8" id="KW-0732">Signal</keyword>
<comment type="caution">
    <text evidence="10">The sequence shown here is derived from an EMBL/GenBank/DDBJ whole genome shotgun (WGS) entry which is preliminary data.</text>
</comment>
<keyword evidence="3 6" id="KW-0378">Hydrolase</keyword>
<proteinExistence type="inferred from homology"/>
<dbReference type="AlphaFoldDB" id="A0A8J3YF95"/>
<dbReference type="PROSITE" id="PS00136">
    <property type="entry name" value="SUBTILASE_ASP"/>
    <property type="match status" value="1"/>
</dbReference>
<evidence type="ECO:0000313" key="10">
    <source>
        <dbReference type="EMBL" id="GIJ43188.1"/>
    </source>
</evidence>
<dbReference type="PROSITE" id="PS00137">
    <property type="entry name" value="SUBTILASE_HIS"/>
    <property type="match status" value="1"/>
</dbReference>
<evidence type="ECO:0000256" key="3">
    <source>
        <dbReference type="ARBA" id="ARBA00022801"/>
    </source>
</evidence>
<evidence type="ECO:0000256" key="1">
    <source>
        <dbReference type="ARBA" id="ARBA00011073"/>
    </source>
</evidence>
<accession>A0A8J3YF95</accession>
<feature type="chain" id="PRO_5035201760" evidence="8">
    <location>
        <begin position="30"/>
        <end position="1097"/>
    </location>
</feature>
<comment type="similarity">
    <text evidence="1 6 7">Belongs to the peptidase S8 family.</text>
</comment>
<keyword evidence="11" id="KW-1185">Reference proteome</keyword>
<protein>
    <submittedName>
        <fullName evidence="10">Serine protease</fullName>
    </submittedName>
</protein>
<dbReference type="GO" id="GO:0006508">
    <property type="term" value="P:proteolysis"/>
    <property type="evidence" value="ECO:0007669"/>
    <property type="project" value="UniProtKB-KW"/>
</dbReference>
<dbReference type="SUPFAM" id="SSF52743">
    <property type="entry name" value="Subtilisin-like"/>
    <property type="match status" value="1"/>
</dbReference>
<evidence type="ECO:0000256" key="6">
    <source>
        <dbReference type="PROSITE-ProRule" id="PRU01240"/>
    </source>
</evidence>
<feature type="signal peptide" evidence="8">
    <location>
        <begin position="1"/>
        <end position="29"/>
    </location>
</feature>
<feature type="domain" description="Peptidase S8/S53" evidence="9">
    <location>
        <begin position="217"/>
        <end position="476"/>
    </location>
</feature>
<dbReference type="PANTHER" id="PTHR43399">
    <property type="entry name" value="SUBTILISIN-RELATED"/>
    <property type="match status" value="1"/>
</dbReference>
<feature type="active site" description="Charge relay system" evidence="5 6">
    <location>
        <position position="258"/>
    </location>
</feature>
<dbReference type="PANTHER" id="PTHR43399:SF4">
    <property type="entry name" value="CELL WALL-ASSOCIATED PROTEASE"/>
    <property type="match status" value="1"/>
</dbReference>
<dbReference type="RefSeq" id="WP_203896791.1">
    <property type="nucleotide sequence ID" value="NZ_BOPF01000001.1"/>
</dbReference>
<dbReference type="EMBL" id="BOPF01000001">
    <property type="protein sequence ID" value="GIJ43188.1"/>
    <property type="molecule type" value="Genomic_DNA"/>
</dbReference>
<dbReference type="Pfam" id="PF00082">
    <property type="entry name" value="Peptidase_S8"/>
    <property type="match status" value="1"/>
</dbReference>
<feature type="active site" description="Charge relay system" evidence="5 6">
    <location>
        <position position="226"/>
    </location>
</feature>
<dbReference type="InterPro" id="IPR013783">
    <property type="entry name" value="Ig-like_fold"/>
</dbReference>
<gene>
    <name evidence="10" type="ORF">Val02_00740</name>
</gene>
<dbReference type="InterPro" id="IPR023828">
    <property type="entry name" value="Peptidase_S8_Ser-AS"/>
</dbReference>
<dbReference type="PROSITE" id="PS51892">
    <property type="entry name" value="SUBTILASE"/>
    <property type="match status" value="1"/>
</dbReference>
<dbReference type="Proteomes" id="UP000619260">
    <property type="component" value="Unassembled WGS sequence"/>
</dbReference>
<dbReference type="GO" id="GO:0005975">
    <property type="term" value="P:carbohydrate metabolic process"/>
    <property type="evidence" value="ECO:0007669"/>
    <property type="project" value="UniProtKB-ARBA"/>
</dbReference>
<feature type="active site" description="Charge relay system" evidence="5 6">
    <location>
        <position position="429"/>
    </location>
</feature>
<dbReference type="InterPro" id="IPR000209">
    <property type="entry name" value="Peptidase_S8/S53_dom"/>
</dbReference>
<dbReference type="Gene3D" id="2.60.40.10">
    <property type="entry name" value="Immunoglobulins"/>
    <property type="match status" value="1"/>
</dbReference>
<keyword evidence="4 6" id="KW-0720">Serine protease</keyword>
<dbReference type="InterPro" id="IPR023827">
    <property type="entry name" value="Peptidase_S8_Asp-AS"/>
</dbReference>
<sequence length="1097" mass="112517">MGLRRRITAGAAVGTLVTALAVVPQQAFAAPGSALEEAASTGDTRSVTLITGDRVRFTGTDRFGIQRAKGREKVPFSVRRVDGHLHVVPADAMPMIRAGKLDARLFDVTSLVEWGYDDRRPDVPLIVTGAGQGNSGVAAARAGVPAKMKVTRELPGARGAAVSADRAALADTWNTIKAAGTRAEAPTFRIDALLHPTLDVSVPLTGAPTAWAAGFTGTGVTVAVVDSGIDGNHPDLAGKVVAAQDFTGAEDLRDVVGHGTHVASTIAGTGAASGGKYKGVAPGANLVNAKVCLPFGCPESAIVAGMQWAVAEQHAKVVNMSLGGGDTPGTDPLEQAVADLTEQYGALFVIAAGNAGSERSIGSPGSADAALTVGAVDKQGKLAPFSSRGPRTGDSAVKPDITAPGVGIVAARSGDSSGSGSYVSFSGTSMATPHVAGGAAILAQQRPDLKAAGLKSTLMAAARPDPAVSVYAQGAGMLDLARTIDQRVTATPPSASFGRALWPHGDDTPVTRTVTLANGGSTAVTLDLAVQATSGAGVFTADRSSVTIPAGGTAPVTLTADTRANVPDGLHGGFLVASSGGAVVTRVPFGVEKEVESYDVTVRTISRAGGVPEDSFTLLIGLDAPVVVDAYDPDGTAETRVPKGRYSVFSQILDEADSENPKISFVVQTVLDVSAARTVTLDARAAKPVKVPAPEAGAKEFHVLAVAGLDDPETGFALGAATATFDSLYLGAAGGNPSLDHFVTKVSVQFGKPAADGSFADSPYQYNGAWAVRGKFPVGLSRTLRQRDLAKVKVDYRASMTGTPVSTRGVYAAVPDLPFGGSAFPEFHPPVVRTEYFGGDPDVTWSTDMDEYDGAEAYTLIVSDTLTYRPGRTYSEVWNQPVSGPMVGKEGFYVARLGNELLVSVPMVADGSGHYGSGTASQMRVALYKDGVLIGESTQTDSMIFDVPAEPGRYRAEVTDVRGAPYKYSTTTSGVWEFTSGFVSDEVITPLAVSTIGFSPAVDGSGAAPAGRPFVLPVNVRAQADSGAGKAKSLTVEASYDSGKTWKAAPVFRVPGGGWIAILSHPAAPGTVSLRARSTDTAGNTVSETVLDAYAIK</sequence>
<name>A0A8J3YF95_9ACTN</name>
<evidence type="ECO:0000313" key="11">
    <source>
        <dbReference type="Proteomes" id="UP000619260"/>
    </source>
</evidence>
<dbReference type="PRINTS" id="PR00723">
    <property type="entry name" value="SUBTILISIN"/>
</dbReference>
<dbReference type="Gene3D" id="3.40.50.200">
    <property type="entry name" value="Peptidase S8/S53 domain"/>
    <property type="match status" value="1"/>
</dbReference>